<dbReference type="InParanoid" id="R9TB95"/>
<accession>R9TB95</accession>
<evidence type="ECO:0000313" key="3">
    <source>
        <dbReference type="Proteomes" id="UP000014070"/>
    </source>
</evidence>
<gene>
    <name evidence="2" type="ORF">MMINT_16900</name>
</gene>
<dbReference type="InterPro" id="IPR002145">
    <property type="entry name" value="CopG"/>
</dbReference>
<dbReference type="Pfam" id="PF01402">
    <property type="entry name" value="RHH_1"/>
    <property type="match status" value="1"/>
</dbReference>
<name>R9TB95_METII</name>
<dbReference type="HOGENOM" id="CLU_2044297_0_0_2"/>
<dbReference type="AlphaFoldDB" id="R9TB95"/>
<dbReference type="CDD" id="cd22231">
    <property type="entry name" value="RHH_NikR_HicB-like"/>
    <property type="match status" value="1"/>
</dbReference>
<dbReference type="GO" id="GO:0006355">
    <property type="term" value="P:regulation of DNA-templated transcription"/>
    <property type="evidence" value="ECO:0007669"/>
    <property type="project" value="InterPro"/>
</dbReference>
<organism evidence="2 3">
    <name type="scientific">Methanomassiliicoccus intestinalis (strain Issoire-Mx1)</name>
    <dbReference type="NCBI Taxonomy" id="1295009"/>
    <lineage>
        <taxon>Archaea</taxon>
        <taxon>Methanobacteriati</taxon>
        <taxon>Thermoplasmatota</taxon>
        <taxon>Thermoplasmata</taxon>
        <taxon>Methanomassiliicoccales</taxon>
        <taxon>Methanomassiliicoccaceae</taxon>
        <taxon>Methanomassiliicoccus</taxon>
    </lineage>
</organism>
<feature type="domain" description="Ribbon-helix-helix protein CopG" evidence="1">
    <location>
        <begin position="7"/>
        <end position="44"/>
    </location>
</feature>
<reference evidence="2 3" key="1">
    <citation type="journal article" date="2013" name="Genome Announc.">
        <title>Genome sequence of 'Candidatus Methanomassiliicoccus intestinalis' Issoire-Mx1, a third thermoplasmatales-related methanogenic archaeon from human feces.</title>
        <authorList>
            <person name="Borrel G."/>
            <person name="Harris H.M."/>
            <person name="Parisot N."/>
            <person name="Gaci N."/>
            <person name="Tottey W."/>
            <person name="Mihajlovski A."/>
            <person name="Deane J."/>
            <person name="Gribaldo S."/>
            <person name="Bardot O."/>
            <person name="Peyretaillade E."/>
            <person name="Peyret P."/>
            <person name="O'Toole P.W."/>
            <person name="Brugere J.F."/>
        </authorList>
    </citation>
    <scope>NUCLEOTIDE SEQUENCE [LARGE SCALE GENOMIC DNA]</scope>
    <source>
        <strain evidence="2 3">Issoire-Mx1</strain>
    </source>
</reference>
<dbReference type="KEGG" id="mer:MMINT_16900"/>
<evidence type="ECO:0000259" key="1">
    <source>
        <dbReference type="Pfam" id="PF01402"/>
    </source>
</evidence>
<proteinExistence type="predicted"/>
<evidence type="ECO:0000313" key="2">
    <source>
        <dbReference type="EMBL" id="AGN26981.1"/>
    </source>
</evidence>
<sequence length="120" mass="13405">MKTSATVVKISLSPKEIEKIDSTIDAGYALSRSDICRQALHRYLSTIDRLQSSRDIDADNPRYVKADSFHAYADHRDGCYRCDITNAICERIGTAGDCRMCIVPFIEKIGDSIDNNSKKA</sequence>
<dbReference type="Proteomes" id="UP000014070">
    <property type="component" value="Chromosome"/>
</dbReference>
<protein>
    <recommendedName>
        <fullName evidence="1">Ribbon-helix-helix protein CopG domain-containing protein</fullName>
    </recommendedName>
</protein>
<dbReference type="EMBL" id="CP005934">
    <property type="protein sequence ID" value="AGN26981.1"/>
    <property type="molecule type" value="Genomic_DNA"/>
</dbReference>
<keyword evidence="3" id="KW-1185">Reference proteome</keyword>